<evidence type="ECO:0000256" key="2">
    <source>
        <dbReference type="PROSITE-ProRule" id="PRU00169"/>
    </source>
</evidence>
<keyword evidence="5" id="KW-1185">Reference proteome</keyword>
<dbReference type="InterPro" id="IPR001789">
    <property type="entry name" value="Sig_transdc_resp-reg_receiver"/>
</dbReference>
<dbReference type="SMART" id="SM00267">
    <property type="entry name" value="GGDEF"/>
    <property type="match status" value="1"/>
</dbReference>
<feature type="modified residue" description="4-aspartylphosphate" evidence="2">
    <location>
        <position position="57"/>
    </location>
</feature>
<keyword evidence="1 2" id="KW-0597">Phosphoprotein</keyword>
<dbReference type="InterPro" id="IPR000160">
    <property type="entry name" value="GGDEF_dom"/>
</dbReference>
<dbReference type="PANTHER" id="PTHR44591:SF3">
    <property type="entry name" value="RESPONSE REGULATORY DOMAIN-CONTAINING PROTEIN"/>
    <property type="match status" value="1"/>
</dbReference>
<comment type="caution">
    <text evidence="4">The sequence shown here is derived from an EMBL/GenBank/DDBJ whole genome shotgun (WGS) entry which is preliminary data.</text>
</comment>
<accession>A0A839T537</accession>
<organism evidence="4 5">
    <name type="scientific">Azomonas macrocytogenes</name>
    <name type="common">Azotobacter macrocytogenes</name>
    <dbReference type="NCBI Taxonomy" id="69962"/>
    <lineage>
        <taxon>Bacteria</taxon>
        <taxon>Pseudomonadati</taxon>
        <taxon>Pseudomonadota</taxon>
        <taxon>Gammaproteobacteria</taxon>
        <taxon>Pseudomonadales</taxon>
        <taxon>Pseudomonadaceae</taxon>
        <taxon>Azomonas</taxon>
    </lineage>
</organism>
<dbReference type="InterPro" id="IPR029787">
    <property type="entry name" value="Nucleotide_cyclase"/>
</dbReference>
<dbReference type="SUPFAM" id="SSF55073">
    <property type="entry name" value="Nucleotide cyclase"/>
    <property type="match status" value="1"/>
</dbReference>
<sequence>MLDNELSILIVDDTTFSIAMIRRLLAKAGYRDIRHAQSAEDALRQLNERAASLVIADWMMPQTSGLELTEQIRQHDRGTGHYSYIVLLTGHEQEPALARAFEKGVDDFIGKAEISEQLIPRILAAGRLCDTLRNLLDETRRLSKELDHIQRQSTVDALTGLGNLRCLRQRLPDTLKLIEARGGALCYLLIGLPEAEALRCQYDHSIYLDLQRDIANRLQQSIRPLDSLFRLDNGHFAILILLDEADGCTPDSFKRLHENLNTKAFDTAAGVLDLKAAIVMACLDARALPTDPLRIMEQADKLLPTASAAGRIVPMQIGA</sequence>
<dbReference type="Pfam" id="PF00072">
    <property type="entry name" value="Response_reg"/>
    <property type="match status" value="1"/>
</dbReference>
<dbReference type="NCBIfam" id="TIGR00254">
    <property type="entry name" value="GGDEF"/>
    <property type="match status" value="1"/>
</dbReference>
<dbReference type="Proteomes" id="UP000549250">
    <property type="component" value="Unassembled WGS sequence"/>
</dbReference>
<name>A0A839T537_AZOMA</name>
<dbReference type="Gene3D" id="3.30.70.270">
    <property type="match status" value="1"/>
</dbReference>
<dbReference type="RefSeq" id="WP_183167090.1">
    <property type="nucleotide sequence ID" value="NZ_JACHXI010000013.1"/>
</dbReference>
<dbReference type="Gene3D" id="3.40.50.2300">
    <property type="match status" value="1"/>
</dbReference>
<gene>
    <name evidence="4" type="ORF">FHR87_002613</name>
</gene>
<dbReference type="SMART" id="SM00448">
    <property type="entry name" value="REC"/>
    <property type="match status" value="1"/>
</dbReference>
<protein>
    <submittedName>
        <fullName evidence="4">Diguanylate cyclase (GGDEF)-like protein</fullName>
    </submittedName>
</protein>
<dbReference type="CDD" id="cd00156">
    <property type="entry name" value="REC"/>
    <property type="match status" value="1"/>
</dbReference>
<reference evidence="4 5" key="1">
    <citation type="submission" date="2020-08" db="EMBL/GenBank/DDBJ databases">
        <title>Genomic Encyclopedia of Type Strains, Phase III (KMG-III): the genomes of soil and plant-associated and newly described type strains.</title>
        <authorList>
            <person name="Whitman W."/>
        </authorList>
    </citation>
    <scope>NUCLEOTIDE SEQUENCE [LARGE SCALE GENOMIC DNA]</scope>
    <source>
        <strain evidence="4 5">CECT 4462</strain>
    </source>
</reference>
<dbReference type="InterPro" id="IPR050595">
    <property type="entry name" value="Bact_response_regulator"/>
</dbReference>
<proteinExistence type="predicted"/>
<dbReference type="PROSITE" id="PS50110">
    <property type="entry name" value="RESPONSE_REGULATORY"/>
    <property type="match status" value="1"/>
</dbReference>
<dbReference type="InterPro" id="IPR011006">
    <property type="entry name" value="CheY-like_superfamily"/>
</dbReference>
<evidence type="ECO:0000256" key="1">
    <source>
        <dbReference type="ARBA" id="ARBA00022553"/>
    </source>
</evidence>
<dbReference type="SUPFAM" id="SSF52172">
    <property type="entry name" value="CheY-like"/>
    <property type="match status" value="1"/>
</dbReference>
<evidence type="ECO:0000313" key="4">
    <source>
        <dbReference type="EMBL" id="MBB3104198.1"/>
    </source>
</evidence>
<dbReference type="Pfam" id="PF00990">
    <property type="entry name" value="GGDEF"/>
    <property type="match status" value="1"/>
</dbReference>
<dbReference type="GO" id="GO:0000160">
    <property type="term" value="P:phosphorelay signal transduction system"/>
    <property type="evidence" value="ECO:0007669"/>
    <property type="project" value="InterPro"/>
</dbReference>
<dbReference type="AlphaFoldDB" id="A0A839T537"/>
<feature type="domain" description="Response regulatory" evidence="3">
    <location>
        <begin position="7"/>
        <end position="126"/>
    </location>
</feature>
<evidence type="ECO:0000313" key="5">
    <source>
        <dbReference type="Proteomes" id="UP000549250"/>
    </source>
</evidence>
<dbReference type="PANTHER" id="PTHR44591">
    <property type="entry name" value="STRESS RESPONSE REGULATOR PROTEIN 1"/>
    <property type="match status" value="1"/>
</dbReference>
<evidence type="ECO:0000259" key="3">
    <source>
        <dbReference type="PROSITE" id="PS50110"/>
    </source>
</evidence>
<dbReference type="EMBL" id="JACHXI010000013">
    <property type="protein sequence ID" value="MBB3104198.1"/>
    <property type="molecule type" value="Genomic_DNA"/>
</dbReference>
<dbReference type="InterPro" id="IPR043128">
    <property type="entry name" value="Rev_trsase/Diguanyl_cyclase"/>
</dbReference>